<reference evidence="1" key="1">
    <citation type="journal article" date="2014" name="Front. Microbiol.">
        <title>High frequency of phylogenetically diverse reductive dehalogenase-homologous genes in deep subseafloor sedimentary metagenomes.</title>
        <authorList>
            <person name="Kawai M."/>
            <person name="Futagami T."/>
            <person name="Toyoda A."/>
            <person name="Takaki Y."/>
            <person name="Nishi S."/>
            <person name="Hori S."/>
            <person name="Arai W."/>
            <person name="Tsubouchi T."/>
            <person name="Morono Y."/>
            <person name="Uchiyama I."/>
            <person name="Ito T."/>
            <person name="Fujiyama A."/>
            <person name="Inagaki F."/>
            <person name="Takami H."/>
        </authorList>
    </citation>
    <scope>NUCLEOTIDE SEQUENCE</scope>
    <source>
        <strain evidence="1">Expedition CK06-06</strain>
    </source>
</reference>
<protein>
    <submittedName>
        <fullName evidence="1">Uncharacterized protein</fullName>
    </submittedName>
</protein>
<dbReference type="AlphaFoldDB" id="X1UNI7"/>
<gene>
    <name evidence="1" type="ORF">S12H4_61245</name>
</gene>
<accession>X1UNI7</accession>
<sequence>VRRRANYNKEEAIKALKVIDGVLKEDGKFEYRKDDSRNDFSSFFLIRKDD</sequence>
<name>X1UNI7_9ZZZZ</name>
<proteinExistence type="predicted"/>
<comment type="caution">
    <text evidence="1">The sequence shown here is derived from an EMBL/GenBank/DDBJ whole genome shotgun (WGS) entry which is preliminary data.</text>
</comment>
<organism evidence="1">
    <name type="scientific">marine sediment metagenome</name>
    <dbReference type="NCBI Taxonomy" id="412755"/>
    <lineage>
        <taxon>unclassified sequences</taxon>
        <taxon>metagenomes</taxon>
        <taxon>ecological metagenomes</taxon>
    </lineage>
</organism>
<dbReference type="EMBL" id="BARW01040586">
    <property type="protein sequence ID" value="GAJ19028.1"/>
    <property type="molecule type" value="Genomic_DNA"/>
</dbReference>
<evidence type="ECO:0000313" key="1">
    <source>
        <dbReference type="EMBL" id="GAJ19028.1"/>
    </source>
</evidence>
<feature type="non-terminal residue" evidence="1">
    <location>
        <position position="1"/>
    </location>
</feature>